<evidence type="ECO:0000313" key="2">
    <source>
        <dbReference type="Proteomes" id="UP001217838"/>
    </source>
</evidence>
<reference evidence="1 2" key="1">
    <citation type="submission" date="2022-11" db="EMBL/GenBank/DDBJ databases">
        <title>Minimal conservation of predation-associated metabolite biosynthetic gene clusters underscores biosynthetic potential of Myxococcota including descriptions for ten novel species: Archangium lansinium sp. nov., Myxococcus landrumus sp. nov., Nannocystis bai.</title>
        <authorList>
            <person name="Ahearne A."/>
            <person name="Stevens C."/>
            <person name="Dowd S."/>
        </authorList>
    </citation>
    <scope>NUCLEOTIDE SEQUENCE [LARGE SCALE GENOMIC DNA]</scope>
    <source>
        <strain evidence="1 2">NCELM</strain>
    </source>
</reference>
<evidence type="ECO:0008006" key="3">
    <source>
        <dbReference type="Google" id="ProtNLM"/>
    </source>
</evidence>
<dbReference type="Proteomes" id="UP001217838">
    <property type="component" value="Unassembled WGS sequence"/>
</dbReference>
<proteinExistence type="predicted"/>
<protein>
    <recommendedName>
        <fullName evidence="3">Lipoprotein</fullName>
    </recommendedName>
</protein>
<accession>A0ABT5BGH8</accession>
<evidence type="ECO:0000313" key="1">
    <source>
        <dbReference type="EMBL" id="MDC0672828.1"/>
    </source>
</evidence>
<keyword evidence="2" id="KW-1185">Reference proteome</keyword>
<dbReference type="RefSeq" id="WP_272004940.1">
    <property type="nucleotide sequence ID" value="NZ_JAQNDN010000020.1"/>
</dbReference>
<dbReference type="EMBL" id="JAQNDN010000020">
    <property type="protein sequence ID" value="MDC0672828.1"/>
    <property type="molecule type" value="Genomic_DNA"/>
</dbReference>
<comment type="caution">
    <text evidence="1">The sequence shown here is derived from an EMBL/GenBank/DDBJ whole genome shotgun (WGS) entry which is preliminary data.</text>
</comment>
<sequence length="203" mass="21193">MLAWLVAAAGCAAPDATVTTEDGATATETEGGPVFEFAGRVAGDDVPAEATVAVVWLVRTAGLASMFKYGDGRASGGEFTVSIAGEAPPDVALSPLNKEGVGQRIAFGMLMMWPAEREIPEGVVGFEEIGGLIGLAEQYAVIWRDGEDWGDAVHDWPLAFPAAAFACGRCELGQGIDWYEPVDCTEVTITVGAPESFVGCDFL</sequence>
<name>A0ABT5BGH8_9BACT</name>
<organism evidence="1 2">
    <name type="scientific">Nannocystis radixulma</name>
    <dbReference type="NCBI Taxonomy" id="2995305"/>
    <lineage>
        <taxon>Bacteria</taxon>
        <taxon>Pseudomonadati</taxon>
        <taxon>Myxococcota</taxon>
        <taxon>Polyangia</taxon>
        <taxon>Nannocystales</taxon>
        <taxon>Nannocystaceae</taxon>
        <taxon>Nannocystis</taxon>
    </lineage>
</organism>
<gene>
    <name evidence="1" type="ORF">POL58_34060</name>
</gene>